<dbReference type="PANTHER" id="PTHR22916:SF3">
    <property type="entry name" value="UDP-GLCNAC:BETAGAL BETA-1,3-N-ACETYLGLUCOSAMINYLTRANSFERASE-LIKE PROTEIN 1"/>
    <property type="match status" value="1"/>
</dbReference>
<evidence type="ECO:0000256" key="1">
    <source>
        <dbReference type="SAM" id="Phobius"/>
    </source>
</evidence>
<evidence type="ECO:0000259" key="2">
    <source>
        <dbReference type="Pfam" id="PF00535"/>
    </source>
</evidence>
<accession>A0A0P0D073</accession>
<dbReference type="KEGG" id="ahz:APS56_02175"/>
<dbReference type="RefSeq" id="WP_054724359.1">
    <property type="nucleotide sequence ID" value="NZ_CP012898.1"/>
</dbReference>
<dbReference type="Gene3D" id="3.90.550.10">
    <property type="entry name" value="Spore Coat Polysaccharide Biosynthesis Protein SpsA, Chain A"/>
    <property type="match status" value="1"/>
</dbReference>
<reference evidence="3 4" key="1">
    <citation type="submission" date="2015-10" db="EMBL/GenBank/DDBJ databases">
        <authorList>
            <person name="Gilbert D.G."/>
        </authorList>
    </citation>
    <scope>NUCLEOTIDE SEQUENCE [LARGE SCALE GENOMIC DNA]</scope>
    <source>
        <strain evidence="4">HZ-22</strain>
    </source>
</reference>
<dbReference type="STRING" id="1736674.APS56_02175"/>
<proteinExistence type="predicted"/>
<feature type="transmembrane region" description="Helical" evidence="1">
    <location>
        <begin position="272"/>
        <end position="290"/>
    </location>
</feature>
<evidence type="ECO:0000313" key="3">
    <source>
        <dbReference type="EMBL" id="ALJ04033.1"/>
    </source>
</evidence>
<dbReference type="PANTHER" id="PTHR22916">
    <property type="entry name" value="GLYCOSYLTRANSFERASE"/>
    <property type="match status" value="1"/>
</dbReference>
<keyword evidence="3" id="KW-0808">Transferase</keyword>
<dbReference type="InterPro" id="IPR001173">
    <property type="entry name" value="Glyco_trans_2-like"/>
</dbReference>
<dbReference type="OrthoDB" id="9810303at2"/>
<dbReference type="GO" id="GO:0016758">
    <property type="term" value="F:hexosyltransferase activity"/>
    <property type="evidence" value="ECO:0007669"/>
    <property type="project" value="UniProtKB-ARBA"/>
</dbReference>
<dbReference type="AlphaFoldDB" id="A0A0P0D073"/>
<organism evidence="3 4">
    <name type="scientific">Pseudalgibacter alginicilyticus</name>
    <dbReference type="NCBI Taxonomy" id="1736674"/>
    <lineage>
        <taxon>Bacteria</taxon>
        <taxon>Pseudomonadati</taxon>
        <taxon>Bacteroidota</taxon>
        <taxon>Flavobacteriia</taxon>
        <taxon>Flavobacteriales</taxon>
        <taxon>Flavobacteriaceae</taxon>
        <taxon>Pseudalgibacter</taxon>
    </lineage>
</organism>
<keyword evidence="4" id="KW-1185">Reference proteome</keyword>
<dbReference type="CDD" id="cd00761">
    <property type="entry name" value="Glyco_tranf_GTA_type"/>
    <property type="match status" value="1"/>
</dbReference>
<dbReference type="Pfam" id="PF00535">
    <property type="entry name" value="Glycos_transf_2"/>
    <property type="match status" value="1"/>
</dbReference>
<protein>
    <submittedName>
        <fullName evidence="3">Glycosyltransferase</fullName>
    </submittedName>
</protein>
<dbReference type="SUPFAM" id="SSF53448">
    <property type="entry name" value="Nucleotide-diphospho-sugar transferases"/>
    <property type="match status" value="1"/>
</dbReference>
<keyword evidence="1" id="KW-0812">Transmembrane</keyword>
<feature type="domain" description="Glycosyltransferase 2-like" evidence="2">
    <location>
        <begin position="5"/>
        <end position="106"/>
    </location>
</feature>
<sequence length="296" mass="34402">MKPLTVFTPTYNRAYCLHQCYESLVRQTNQNFIWLIIDDGSIDNTKDLVNTWMDENKISIQYHYQDNQGMHGGHNAAYRLIETELNVCIDSDDFMPDDAVQIILENWLLIKHKPQFAGLVGLDANKQGNIIGTKIPETLKETTLSDLYEIHKVKGDKKLVLRTDVVKKYPPYPIFKDERFVPLHYLYLLIDQDFSLFPINKVLCIVEYMPDGSSLNIFKQYRRHPKGFAFSRIPEMKYSKSLQEKYKKAIHYVSSSLLSKNQKFISESPKKALTILAIPPGILLYLYILLKTKKNT</sequence>
<dbReference type="InterPro" id="IPR029044">
    <property type="entry name" value="Nucleotide-diphossugar_trans"/>
</dbReference>
<gene>
    <name evidence="3" type="ORF">APS56_02175</name>
</gene>
<dbReference type="EMBL" id="CP012898">
    <property type="protein sequence ID" value="ALJ04033.1"/>
    <property type="molecule type" value="Genomic_DNA"/>
</dbReference>
<name>A0A0P0D073_9FLAO</name>
<keyword evidence="1" id="KW-0472">Membrane</keyword>
<dbReference type="Proteomes" id="UP000057981">
    <property type="component" value="Chromosome"/>
</dbReference>
<keyword evidence="1" id="KW-1133">Transmembrane helix</keyword>
<evidence type="ECO:0000313" key="4">
    <source>
        <dbReference type="Proteomes" id="UP000057981"/>
    </source>
</evidence>